<feature type="signal peptide" evidence="8">
    <location>
        <begin position="1"/>
        <end position="24"/>
    </location>
</feature>
<dbReference type="PANTHER" id="PTHR47955:SF19">
    <property type="entry name" value="CYTOCHROME P450 71A9-LIKE ISOFORM X1"/>
    <property type="match status" value="1"/>
</dbReference>
<dbReference type="SUPFAM" id="SSF48264">
    <property type="entry name" value="Cytochrome P450"/>
    <property type="match status" value="1"/>
</dbReference>
<gene>
    <name evidence="9" type="ORF">HUJ06_013916</name>
</gene>
<keyword evidence="7" id="KW-0503">Monooxygenase</keyword>
<evidence type="ECO:0000313" key="9">
    <source>
        <dbReference type="EMBL" id="DAD39593.1"/>
    </source>
</evidence>
<dbReference type="Pfam" id="PF00067">
    <property type="entry name" value="p450"/>
    <property type="match status" value="1"/>
</dbReference>
<protein>
    <submittedName>
        <fullName evidence="9">Uncharacterized protein</fullName>
    </submittedName>
</protein>
<keyword evidence="5" id="KW-0560">Oxidoreductase</keyword>
<dbReference type="Proteomes" id="UP000607653">
    <property type="component" value="Unassembled WGS sequence"/>
</dbReference>
<comment type="similarity">
    <text evidence="2">Belongs to the cytochrome P450 family.</text>
</comment>
<comment type="cofactor">
    <cofactor evidence="1">
        <name>heme</name>
        <dbReference type="ChEBI" id="CHEBI:30413"/>
    </cofactor>
</comment>
<evidence type="ECO:0000256" key="1">
    <source>
        <dbReference type="ARBA" id="ARBA00001971"/>
    </source>
</evidence>
<dbReference type="InterPro" id="IPR001128">
    <property type="entry name" value="Cyt_P450"/>
</dbReference>
<reference evidence="9 10" key="1">
    <citation type="journal article" date="2020" name="Mol. Biol. Evol.">
        <title>Distinct Expression and Methylation Patterns for Genes with Different Fates following a Single Whole-Genome Duplication in Flowering Plants.</title>
        <authorList>
            <person name="Shi T."/>
            <person name="Rahmani R.S."/>
            <person name="Gugger P.F."/>
            <person name="Wang M."/>
            <person name="Li H."/>
            <person name="Zhang Y."/>
            <person name="Li Z."/>
            <person name="Wang Q."/>
            <person name="Van de Peer Y."/>
            <person name="Marchal K."/>
            <person name="Chen J."/>
        </authorList>
    </citation>
    <scope>NUCLEOTIDE SEQUENCE [LARGE SCALE GENOMIC DNA]</scope>
    <source>
        <tissue evidence="9">Leaf</tissue>
    </source>
</reference>
<keyword evidence="6" id="KW-0408">Iron</keyword>
<organism evidence="9 10">
    <name type="scientific">Nelumbo nucifera</name>
    <name type="common">Sacred lotus</name>
    <dbReference type="NCBI Taxonomy" id="4432"/>
    <lineage>
        <taxon>Eukaryota</taxon>
        <taxon>Viridiplantae</taxon>
        <taxon>Streptophyta</taxon>
        <taxon>Embryophyta</taxon>
        <taxon>Tracheophyta</taxon>
        <taxon>Spermatophyta</taxon>
        <taxon>Magnoliopsida</taxon>
        <taxon>Proteales</taxon>
        <taxon>Nelumbonaceae</taxon>
        <taxon>Nelumbo</taxon>
    </lineage>
</organism>
<keyword evidence="4" id="KW-0479">Metal-binding</keyword>
<dbReference type="GO" id="GO:0020037">
    <property type="term" value="F:heme binding"/>
    <property type="evidence" value="ECO:0007669"/>
    <property type="project" value="InterPro"/>
</dbReference>
<name>A0A822Z4W2_NELNU</name>
<keyword evidence="8" id="KW-0732">Signal</keyword>
<evidence type="ECO:0000256" key="7">
    <source>
        <dbReference type="ARBA" id="ARBA00023033"/>
    </source>
</evidence>
<proteinExistence type="inferred from homology"/>
<dbReference type="AlphaFoldDB" id="A0A822Z4W2"/>
<dbReference type="Gene3D" id="1.10.630.10">
    <property type="entry name" value="Cytochrome P450"/>
    <property type="match status" value="1"/>
</dbReference>
<dbReference type="EMBL" id="DUZY01000005">
    <property type="protein sequence ID" value="DAD39593.1"/>
    <property type="molecule type" value="Genomic_DNA"/>
</dbReference>
<dbReference type="InterPro" id="IPR036396">
    <property type="entry name" value="Cyt_P450_sf"/>
</dbReference>
<sequence>MFLLLCSLLLLTLLILFLISKSHIFHGSSTSRLLPPGPTGLSLIGNLHQLGCVPAVVVSSAGMAKEIFKTHDLESSDLVFSSYGEYWREVRKICIIILFCTKSVQSFRFIREDEISILIESISKSAAALNPVNPSEMIFSTANSIICRMAFSKSFHHGASETCSFYEMLDERHALIRSFAFSNYFPYVGFVLDSLTGLNTRLERNFQQF</sequence>
<evidence type="ECO:0000313" key="10">
    <source>
        <dbReference type="Proteomes" id="UP000607653"/>
    </source>
</evidence>
<dbReference type="GO" id="GO:0005506">
    <property type="term" value="F:iron ion binding"/>
    <property type="evidence" value="ECO:0007669"/>
    <property type="project" value="InterPro"/>
</dbReference>
<keyword evidence="3" id="KW-0349">Heme</keyword>
<evidence type="ECO:0000256" key="8">
    <source>
        <dbReference type="SAM" id="SignalP"/>
    </source>
</evidence>
<comment type="caution">
    <text evidence="9">The sequence shown here is derived from an EMBL/GenBank/DDBJ whole genome shotgun (WGS) entry which is preliminary data.</text>
</comment>
<evidence type="ECO:0000256" key="4">
    <source>
        <dbReference type="ARBA" id="ARBA00022723"/>
    </source>
</evidence>
<evidence type="ECO:0000256" key="6">
    <source>
        <dbReference type="ARBA" id="ARBA00023004"/>
    </source>
</evidence>
<keyword evidence="10" id="KW-1185">Reference proteome</keyword>
<evidence type="ECO:0000256" key="3">
    <source>
        <dbReference type="ARBA" id="ARBA00022617"/>
    </source>
</evidence>
<accession>A0A822Z4W2</accession>
<feature type="chain" id="PRO_5032490220" evidence="8">
    <location>
        <begin position="25"/>
        <end position="209"/>
    </location>
</feature>
<dbReference type="GO" id="GO:0016705">
    <property type="term" value="F:oxidoreductase activity, acting on paired donors, with incorporation or reduction of molecular oxygen"/>
    <property type="evidence" value="ECO:0007669"/>
    <property type="project" value="InterPro"/>
</dbReference>
<dbReference type="PANTHER" id="PTHR47955">
    <property type="entry name" value="CYTOCHROME P450 FAMILY 71 PROTEIN"/>
    <property type="match status" value="1"/>
</dbReference>
<dbReference type="GO" id="GO:0004497">
    <property type="term" value="F:monooxygenase activity"/>
    <property type="evidence" value="ECO:0007669"/>
    <property type="project" value="InterPro"/>
</dbReference>
<evidence type="ECO:0000256" key="5">
    <source>
        <dbReference type="ARBA" id="ARBA00023002"/>
    </source>
</evidence>
<evidence type="ECO:0000256" key="2">
    <source>
        <dbReference type="ARBA" id="ARBA00010617"/>
    </source>
</evidence>